<dbReference type="NCBIfam" id="TIGR01640">
    <property type="entry name" value="F_box_assoc_1"/>
    <property type="match status" value="1"/>
</dbReference>
<name>A0A1R3G4E1_COCAP</name>
<dbReference type="AlphaFoldDB" id="A0A1R3G4E1"/>
<dbReference type="OrthoDB" id="1894463at2759"/>
<dbReference type="InterPro" id="IPR036047">
    <property type="entry name" value="F-box-like_dom_sf"/>
</dbReference>
<reference evidence="3 4" key="1">
    <citation type="submission" date="2013-09" db="EMBL/GenBank/DDBJ databases">
        <title>Corchorus capsularis genome sequencing.</title>
        <authorList>
            <person name="Alam M."/>
            <person name="Haque M.S."/>
            <person name="Islam M.S."/>
            <person name="Emdad E.M."/>
            <person name="Islam M.M."/>
            <person name="Ahmed B."/>
            <person name="Halim A."/>
            <person name="Hossen Q.M.M."/>
            <person name="Hossain M.Z."/>
            <person name="Ahmed R."/>
            <person name="Khan M.M."/>
            <person name="Islam R."/>
            <person name="Rashid M.M."/>
            <person name="Khan S.A."/>
            <person name="Rahman M.S."/>
            <person name="Alam M."/>
        </authorList>
    </citation>
    <scope>NUCLEOTIDE SEQUENCE [LARGE SCALE GENOMIC DNA]</scope>
    <source>
        <strain evidence="4">cv. CVL-1</strain>
        <tissue evidence="3">Whole seedling</tissue>
    </source>
</reference>
<feature type="domain" description="F-box" evidence="2">
    <location>
        <begin position="42"/>
        <end position="87"/>
    </location>
</feature>
<dbReference type="PANTHER" id="PTHR31672">
    <property type="entry name" value="BNACNNG10540D PROTEIN"/>
    <property type="match status" value="1"/>
</dbReference>
<dbReference type="OMA" id="WGKEYSI"/>
<proteinExistence type="predicted"/>
<dbReference type="SMART" id="SM00256">
    <property type="entry name" value="FBOX"/>
    <property type="match status" value="1"/>
</dbReference>
<dbReference type="STRING" id="210143.A0A1R3G4E1"/>
<dbReference type="Proteomes" id="UP000188268">
    <property type="component" value="Unassembled WGS sequence"/>
</dbReference>
<keyword evidence="4" id="KW-1185">Reference proteome</keyword>
<dbReference type="InterPro" id="IPR050796">
    <property type="entry name" value="SCF_F-box_component"/>
</dbReference>
<dbReference type="InterPro" id="IPR017451">
    <property type="entry name" value="F-box-assoc_interact_dom"/>
</dbReference>
<evidence type="ECO:0000313" key="4">
    <source>
        <dbReference type="Proteomes" id="UP000188268"/>
    </source>
</evidence>
<feature type="region of interest" description="Disordered" evidence="1">
    <location>
        <begin position="12"/>
        <end position="45"/>
    </location>
</feature>
<comment type="caution">
    <text evidence="3">The sequence shown here is derived from an EMBL/GenBank/DDBJ whole genome shotgun (WGS) entry which is preliminary data.</text>
</comment>
<dbReference type="Gene3D" id="1.20.1280.50">
    <property type="match status" value="1"/>
</dbReference>
<accession>A0A1R3G4E1</accession>
<dbReference type="PANTHER" id="PTHR31672:SF2">
    <property type="entry name" value="F-BOX DOMAIN-CONTAINING PROTEIN"/>
    <property type="match status" value="1"/>
</dbReference>
<dbReference type="InterPro" id="IPR013187">
    <property type="entry name" value="F-box-assoc_dom_typ3"/>
</dbReference>
<organism evidence="3 4">
    <name type="scientific">Corchorus capsularis</name>
    <name type="common">Jute</name>
    <dbReference type="NCBI Taxonomy" id="210143"/>
    <lineage>
        <taxon>Eukaryota</taxon>
        <taxon>Viridiplantae</taxon>
        <taxon>Streptophyta</taxon>
        <taxon>Embryophyta</taxon>
        <taxon>Tracheophyta</taxon>
        <taxon>Spermatophyta</taxon>
        <taxon>Magnoliopsida</taxon>
        <taxon>eudicotyledons</taxon>
        <taxon>Gunneridae</taxon>
        <taxon>Pentapetalae</taxon>
        <taxon>rosids</taxon>
        <taxon>malvids</taxon>
        <taxon>Malvales</taxon>
        <taxon>Malvaceae</taxon>
        <taxon>Grewioideae</taxon>
        <taxon>Apeibeae</taxon>
        <taxon>Corchorus</taxon>
    </lineage>
</organism>
<dbReference type="EMBL" id="AWWV01015367">
    <property type="protein sequence ID" value="OMO52945.1"/>
    <property type="molecule type" value="Genomic_DNA"/>
</dbReference>
<evidence type="ECO:0000256" key="1">
    <source>
        <dbReference type="SAM" id="MobiDB-lite"/>
    </source>
</evidence>
<dbReference type="Pfam" id="PF12937">
    <property type="entry name" value="F-box-like"/>
    <property type="match status" value="1"/>
</dbReference>
<gene>
    <name evidence="3" type="ORF">CCACVL1_28976</name>
</gene>
<protein>
    <recommendedName>
        <fullName evidence="2">F-box domain-containing protein</fullName>
    </recommendedName>
</protein>
<sequence>MCLLNLSIAAMDSSDDEKHAAKRRKTKPEDEHEDDDDHQQQTTGMENLPHEIIVDILSRLPITSLVQFKFVCRRWRGLAQDPLIADMHLSCKTDTNPCLILHCDFPIRNQLYFVDLSSHNHDKDKVKRLYAPFQATMPEFDVVGSCNGLLCLSDSLYNDALYVYNPFTMDYMELPKSKQYPDQEVVFGFGFHPKTKEYKVVKIVYYRNTSSSFNRSRRIIYPQSDVQVFTLGTSAWRSLGKVPYQFVRRPSEALVSGRLHWVSRPRRYHPARRLVSFDLADEQFREVPKPDCGGLNRCNFHVSVLKGCLAAAVYGNYGKLEVWVMKDYNVKESWIKEFSIGAYMPKCLKQNLDRDRPLKIWKNVANGKVVRVLCLLENGEILLEYKNRVLVSYDPKKGKFTDLSFQGIPNWFQTVVHAGSFNWINTP</sequence>
<evidence type="ECO:0000259" key="2">
    <source>
        <dbReference type="PROSITE" id="PS50181"/>
    </source>
</evidence>
<dbReference type="Pfam" id="PF08268">
    <property type="entry name" value="FBA_3"/>
    <property type="match status" value="1"/>
</dbReference>
<dbReference type="Gramene" id="OMO52945">
    <property type="protein sequence ID" value="OMO52945"/>
    <property type="gene ID" value="CCACVL1_28976"/>
</dbReference>
<dbReference type="InterPro" id="IPR001810">
    <property type="entry name" value="F-box_dom"/>
</dbReference>
<dbReference type="PROSITE" id="PS50181">
    <property type="entry name" value="FBOX"/>
    <property type="match status" value="1"/>
</dbReference>
<dbReference type="CDD" id="cd22157">
    <property type="entry name" value="F-box_AtFBW1-like"/>
    <property type="match status" value="1"/>
</dbReference>
<dbReference type="SUPFAM" id="SSF81383">
    <property type="entry name" value="F-box domain"/>
    <property type="match status" value="1"/>
</dbReference>
<evidence type="ECO:0000313" key="3">
    <source>
        <dbReference type="EMBL" id="OMO52945.1"/>
    </source>
</evidence>